<accession>A0A1Y1ULH2</accession>
<feature type="region of interest" description="Disordered" evidence="1">
    <location>
        <begin position="1"/>
        <end position="32"/>
    </location>
</feature>
<gene>
    <name evidence="2" type="ORF">BD324DRAFT_292682</name>
</gene>
<name>A0A1Y1ULH2_9TREE</name>
<organism evidence="2 3">
    <name type="scientific">Kockovaella imperatae</name>
    <dbReference type="NCBI Taxonomy" id="4999"/>
    <lineage>
        <taxon>Eukaryota</taxon>
        <taxon>Fungi</taxon>
        <taxon>Dikarya</taxon>
        <taxon>Basidiomycota</taxon>
        <taxon>Agaricomycotina</taxon>
        <taxon>Tremellomycetes</taxon>
        <taxon>Tremellales</taxon>
        <taxon>Cuniculitremaceae</taxon>
        <taxon>Kockovaella</taxon>
    </lineage>
</organism>
<dbReference type="Proteomes" id="UP000193218">
    <property type="component" value="Unassembled WGS sequence"/>
</dbReference>
<feature type="compositionally biased region" description="Polar residues" evidence="1">
    <location>
        <begin position="314"/>
        <end position="325"/>
    </location>
</feature>
<dbReference type="GeneID" id="33554205"/>
<protein>
    <submittedName>
        <fullName evidence="2">Uncharacterized protein</fullName>
    </submittedName>
</protein>
<proteinExistence type="predicted"/>
<feature type="compositionally biased region" description="Basic and acidic residues" evidence="1">
    <location>
        <begin position="394"/>
        <end position="410"/>
    </location>
</feature>
<feature type="compositionally biased region" description="Polar residues" evidence="1">
    <location>
        <begin position="207"/>
        <end position="217"/>
    </location>
</feature>
<feature type="compositionally biased region" description="Polar residues" evidence="1">
    <location>
        <begin position="183"/>
        <end position="198"/>
    </location>
</feature>
<dbReference type="STRING" id="4999.A0A1Y1ULH2"/>
<feature type="compositionally biased region" description="Low complexity" evidence="1">
    <location>
        <begin position="68"/>
        <end position="106"/>
    </location>
</feature>
<dbReference type="RefSeq" id="XP_021872695.1">
    <property type="nucleotide sequence ID" value="XM_022012397.1"/>
</dbReference>
<evidence type="ECO:0000256" key="1">
    <source>
        <dbReference type="SAM" id="MobiDB-lite"/>
    </source>
</evidence>
<reference evidence="2 3" key="1">
    <citation type="submission" date="2017-03" db="EMBL/GenBank/DDBJ databases">
        <title>Widespread Adenine N6-methylation of Active Genes in Fungi.</title>
        <authorList>
            <consortium name="DOE Joint Genome Institute"/>
            <person name="Mondo S.J."/>
            <person name="Dannebaum R.O."/>
            <person name="Kuo R.C."/>
            <person name="Louie K.B."/>
            <person name="Bewick A.J."/>
            <person name="Labutti K."/>
            <person name="Haridas S."/>
            <person name="Kuo A."/>
            <person name="Salamov A."/>
            <person name="Ahrendt S.R."/>
            <person name="Lau R."/>
            <person name="Bowen B.P."/>
            <person name="Lipzen A."/>
            <person name="Sullivan W."/>
            <person name="Andreopoulos W.B."/>
            <person name="Clum A."/>
            <person name="Lindquist E."/>
            <person name="Daum C."/>
            <person name="Northen T.R."/>
            <person name="Ramamoorthy G."/>
            <person name="Schmitz R.J."/>
            <person name="Gryganskyi A."/>
            <person name="Culley D."/>
            <person name="Magnuson J."/>
            <person name="James T.Y."/>
            <person name="O'Malley M.A."/>
            <person name="Stajich J.E."/>
            <person name="Spatafora J.W."/>
            <person name="Visel A."/>
            <person name="Grigoriev I.V."/>
        </authorList>
    </citation>
    <scope>NUCLEOTIDE SEQUENCE [LARGE SCALE GENOMIC DNA]</scope>
    <source>
        <strain evidence="2 3">NRRL Y-17943</strain>
    </source>
</reference>
<feature type="compositionally biased region" description="Polar residues" evidence="1">
    <location>
        <begin position="243"/>
        <end position="269"/>
    </location>
</feature>
<feature type="region of interest" description="Disordered" evidence="1">
    <location>
        <begin position="52"/>
        <end position="426"/>
    </location>
</feature>
<dbReference type="InParanoid" id="A0A1Y1ULH2"/>
<evidence type="ECO:0000313" key="3">
    <source>
        <dbReference type="Proteomes" id="UP000193218"/>
    </source>
</evidence>
<evidence type="ECO:0000313" key="2">
    <source>
        <dbReference type="EMBL" id="ORX38832.1"/>
    </source>
</evidence>
<dbReference type="AlphaFoldDB" id="A0A1Y1ULH2"/>
<feature type="compositionally biased region" description="Basic and acidic residues" evidence="1">
    <location>
        <begin position="128"/>
        <end position="171"/>
    </location>
</feature>
<dbReference type="EMBL" id="NBSH01000003">
    <property type="protein sequence ID" value="ORX38832.1"/>
    <property type="molecule type" value="Genomic_DNA"/>
</dbReference>
<comment type="caution">
    <text evidence="2">The sequence shown here is derived from an EMBL/GenBank/DDBJ whole genome shotgun (WGS) entry which is preliminary data.</text>
</comment>
<feature type="compositionally biased region" description="Low complexity" evidence="1">
    <location>
        <begin position="218"/>
        <end position="242"/>
    </location>
</feature>
<sequence length="426" mass="44012">MIAVQHASLSPSAFPRLLPTPSHPLMMSNPTSNQVAHTSVFSALGSYADRIKDNASKSAPQSGEPAISEPAAPSGATSSSSSPATTSTPTKSAAQQSRPSAPSKQPTSNDHEDDGAWETVQNTRHRARTEDKKQAGSDSRNWRERTTSKEQSVEDENRSKSGHKSAKETHPKGALLTVEKSPQPGTQPTATTSTSAIGSKSVWGSLGVQSGSSSRARTSTPPAQTQSQSTSSQNATTPSSPSLNGTTITNNSASPDLSAETSSTTTIPDSATIVDHSGLEGKVPAAESKQPVVPAVNPWEERKKKLGTAASPMNVASASKSSTLSGRILQFGSVSPPPTPNVKSLPNGHTEAIEGALAASRTEKRPTAGTSADTPAGINASLWPDVGQAAEVSRAAEEKKDKSKERKDSETSTAVEDPPAVGSGLE</sequence>
<keyword evidence="3" id="KW-1185">Reference proteome</keyword>